<dbReference type="RefSeq" id="XP_028478736.1">
    <property type="nucleotide sequence ID" value="XM_028619764.1"/>
</dbReference>
<feature type="region of interest" description="Disordered" evidence="1">
    <location>
        <begin position="138"/>
        <end position="202"/>
    </location>
</feature>
<reference evidence="2 3" key="1">
    <citation type="submission" date="2018-11" db="EMBL/GenBank/DDBJ databases">
        <title>Genome sequence of Apiotrichum porosum DSM 27194.</title>
        <authorList>
            <person name="Aliyu H."/>
            <person name="Gorte O."/>
            <person name="Ochsenreither K."/>
        </authorList>
    </citation>
    <scope>NUCLEOTIDE SEQUENCE [LARGE SCALE GENOMIC DNA]</scope>
    <source>
        <strain evidence="2 3">DSM 27194</strain>
    </source>
</reference>
<accession>A0A427Y4E5</accession>
<dbReference type="OrthoDB" id="2595354at2759"/>
<keyword evidence="3" id="KW-1185">Reference proteome</keyword>
<dbReference type="EMBL" id="RSCE01000002">
    <property type="protein sequence ID" value="RSH85951.1"/>
    <property type="molecule type" value="Genomic_DNA"/>
</dbReference>
<sequence>MSEPPPQQPQIMVDDQGRLAFVLMPPSNMGSSGPLATRPHATTAASIPPFPPVMNAFPSAQLAAVNLDADDGDAPDQHQHYLPPDLHDELNQLIDAQGDPNPDAQRVPLRVRVPDMDGEVLEFKPEALVLPYDMPAVQRRPSGKRKTDIPIPGVGMGVASGSGSGSGPIAADSPGKRRRSDDSNTSTGTTGSGGSSSAVAATSGWTVDKKKAILEKVFQDGLKNFQWDVVAAEYGLTRNQLRNALQAGHRGNLRDKAIRSAET</sequence>
<comment type="caution">
    <text evidence="2">The sequence shown here is derived from an EMBL/GenBank/DDBJ whole genome shotgun (WGS) entry which is preliminary data.</text>
</comment>
<proteinExistence type="predicted"/>
<dbReference type="GeneID" id="39588681"/>
<evidence type="ECO:0008006" key="4">
    <source>
        <dbReference type="Google" id="ProtNLM"/>
    </source>
</evidence>
<evidence type="ECO:0000313" key="3">
    <source>
        <dbReference type="Proteomes" id="UP000279236"/>
    </source>
</evidence>
<organism evidence="2 3">
    <name type="scientific">Apiotrichum porosum</name>
    <dbReference type="NCBI Taxonomy" id="105984"/>
    <lineage>
        <taxon>Eukaryota</taxon>
        <taxon>Fungi</taxon>
        <taxon>Dikarya</taxon>
        <taxon>Basidiomycota</taxon>
        <taxon>Agaricomycotina</taxon>
        <taxon>Tremellomycetes</taxon>
        <taxon>Trichosporonales</taxon>
        <taxon>Trichosporonaceae</taxon>
        <taxon>Apiotrichum</taxon>
    </lineage>
</organism>
<evidence type="ECO:0000313" key="2">
    <source>
        <dbReference type="EMBL" id="RSH85951.1"/>
    </source>
</evidence>
<name>A0A427Y4E5_9TREE</name>
<dbReference type="AlphaFoldDB" id="A0A427Y4E5"/>
<feature type="compositionally biased region" description="Low complexity" evidence="1">
    <location>
        <begin position="185"/>
        <end position="202"/>
    </location>
</feature>
<protein>
    <recommendedName>
        <fullName evidence="4">Myb-like domain-containing protein</fullName>
    </recommendedName>
</protein>
<dbReference type="Proteomes" id="UP000279236">
    <property type="component" value="Unassembled WGS sequence"/>
</dbReference>
<gene>
    <name evidence="2" type="ORF">EHS24_004138</name>
</gene>
<feature type="region of interest" description="Disordered" evidence="1">
    <location>
        <begin position="24"/>
        <end position="52"/>
    </location>
</feature>
<evidence type="ECO:0000256" key="1">
    <source>
        <dbReference type="SAM" id="MobiDB-lite"/>
    </source>
</evidence>
<feature type="compositionally biased region" description="Gly residues" evidence="1">
    <location>
        <begin position="154"/>
        <end position="166"/>
    </location>
</feature>